<dbReference type="Gene3D" id="1.10.238.10">
    <property type="entry name" value="EF-hand"/>
    <property type="match status" value="1"/>
</dbReference>
<dbReference type="SMART" id="SM00054">
    <property type="entry name" value="EFh"/>
    <property type="match status" value="2"/>
</dbReference>
<keyword evidence="1" id="KW-0479">Metal-binding</keyword>
<proteinExistence type="predicted"/>
<evidence type="ECO:0000259" key="4">
    <source>
        <dbReference type="PROSITE" id="PS50222"/>
    </source>
</evidence>
<evidence type="ECO:0000256" key="2">
    <source>
        <dbReference type="ARBA" id="ARBA00022737"/>
    </source>
</evidence>
<dbReference type="PANTHER" id="PTHR10891">
    <property type="entry name" value="EF-HAND CALCIUM-BINDING DOMAIN CONTAINING PROTEIN"/>
    <property type="match status" value="1"/>
</dbReference>
<gene>
    <name evidence="5" type="primary">OLE3</name>
    <name evidence="5" type="ORF">PIB30_030945</name>
</gene>
<dbReference type="CDD" id="cd00051">
    <property type="entry name" value="EFh"/>
    <property type="match status" value="1"/>
</dbReference>
<keyword evidence="6" id="KW-1185">Reference proteome</keyword>
<protein>
    <submittedName>
        <fullName evidence="5">Polcalcin Ole e 3</fullName>
    </submittedName>
</protein>
<sequence length="125" mass="14053">MADDDPQDIADREKIFKNFDANGDGQISSSELGEALKTLGSVTPEEVQRMMEELDTDGDGFISYEEFTAFARENRGLVRDDLGLHIKGMLRCSNLQKGGRRGAALEMYLDMIHLLDINNWEDPII</sequence>
<organism evidence="5 6">
    <name type="scientific">Stylosanthes scabra</name>
    <dbReference type="NCBI Taxonomy" id="79078"/>
    <lineage>
        <taxon>Eukaryota</taxon>
        <taxon>Viridiplantae</taxon>
        <taxon>Streptophyta</taxon>
        <taxon>Embryophyta</taxon>
        <taxon>Tracheophyta</taxon>
        <taxon>Spermatophyta</taxon>
        <taxon>Magnoliopsida</taxon>
        <taxon>eudicotyledons</taxon>
        <taxon>Gunneridae</taxon>
        <taxon>Pentapetalae</taxon>
        <taxon>rosids</taxon>
        <taxon>fabids</taxon>
        <taxon>Fabales</taxon>
        <taxon>Fabaceae</taxon>
        <taxon>Papilionoideae</taxon>
        <taxon>50 kb inversion clade</taxon>
        <taxon>dalbergioids sensu lato</taxon>
        <taxon>Dalbergieae</taxon>
        <taxon>Pterocarpus clade</taxon>
        <taxon>Stylosanthes</taxon>
    </lineage>
</organism>
<reference evidence="5 6" key="1">
    <citation type="journal article" date="2023" name="Plants (Basel)">
        <title>Bridging the Gap: Combining Genomics and Transcriptomics Approaches to Understand Stylosanthes scabra, an Orphan Legume from the Brazilian Caatinga.</title>
        <authorList>
            <person name="Ferreira-Neto J.R.C."/>
            <person name="da Silva M.D."/>
            <person name="Binneck E."/>
            <person name="de Melo N.F."/>
            <person name="da Silva R.H."/>
            <person name="de Melo A.L.T.M."/>
            <person name="Pandolfi V."/>
            <person name="Bustamante F.O."/>
            <person name="Brasileiro-Vidal A.C."/>
            <person name="Benko-Iseppon A.M."/>
        </authorList>
    </citation>
    <scope>NUCLEOTIDE SEQUENCE [LARGE SCALE GENOMIC DNA]</scope>
    <source>
        <tissue evidence="5">Leaves</tissue>
    </source>
</reference>
<evidence type="ECO:0000256" key="3">
    <source>
        <dbReference type="ARBA" id="ARBA00022837"/>
    </source>
</evidence>
<dbReference type="InterPro" id="IPR039647">
    <property type="entry name" value="EF_hand_pair_protein_CML-like"/>
</dbReference>
<evidence type="ECO:0000313" key="6">
    <source>
        <dbReference type="Proteomes" id="UP001341840"/>
    </source>
</evidence>
<dbReference type="PROSITE" id="PS00018">
    <property type="entry name" value="EF_HAND_1"/>
    <property type="match status" value="2"/>
</dbReference>
<evidence type="ECO:0000313" key="5">
    <source>
        <dbReference type="EMBL" id="MED6121517.1"/>
    </source>
</evidence>
<feature type="domain" description="EF-hand" evidence="4">
    <location>
        <begin position="7"/>
        <end position="42"/>
    </location>
</feature>
<dbReference type="InterPro" id="IPR018247">
    <property type="entry name" value="EF_Hand_1_Ca_BS"/>
</dbReference>
<name>A0ABU6RC03_9FABA</name>
<dbReference type="SUPFAM" id="SSF47473">
    <property type="entry name" value="EF-hand"/>
    <property type="match status" value="1"/>
</dbReference>
<dbReference type="InterPro" id="IPR011992">
    <property type="entry name" value="EF-hand-dom_pair"/>
</dbReference>
<evidence type="ECO:0000256" key="1">
    <source>
        <dbReference type="ARBA" id="ARBA00022723"/>
    </source>
</evidence>
<dbReference type="Proteomes" id="UP001341840">
    <property type="component" value="Unassembled WGS sequence"/>
</dbReference>
<dbReference type="EMBL" id="JASCZI010030339">
    <property type="protein sequence ID" value="MED6121517.1"/>
    <property type="molecule type" value="Genomic_DNA"/>
</dbReference>
<dbReference type="PROSITE" id="PS50222">
    <property type="entry name" value="EF_HAND_2"/>
    <property type="match status" value="2"/>
</dbReference>
<keyword evidence="3" id="KW-0106">Calcium</keyword>
<dbReference type="InterPro" id="IPR002048">
    <property type="entry name" value="EF_hand_dom"/>
</dbReference>
<dbReference type="Pfam" id="PF13499">
    <property type="entry name" value="EF-hand_7"/>
    <property type="match status" value="1"/>
</dbReference>
<accession>A0ABU6RC03</accession>
<keyword evidence="2" id="KW-0677">Repeat</keyword>
<comment type="caution">
    <text evidence="5">The sequence shown here is derived from an EMBL/GenBank/DDBJ whole genome shotgun (WGS) entry which is preliminary data.</text>
</comment>
<feature type="domain" description="EF-hand" evidence="4">
    <location>
        <begin position="45"/>
        <end position="77"/>
    </location>
</feature>